<feature type="region of interest" description="Disordered" evidence="1">
    <location>
        <begin position="323"/>
        <end position="347"/>
    </location>
</feature>
<reference evidence="2" key="1">
    <citation type="journal article" date="2021" name="Proc. Natl. Acad. Sci. U.S.A.">
        <title>A Catalog of Tens of Thousands of Viruses from Human Metagenomes Reveals Hidden Associations with Chronic Diseases.</title>
        <authorList>
            <person name="Tisza M.J."/>
            <person name="Buck C.B."/>
        </authorList>
    </citation>
    <scope>NUCLEOTIDE SEQUENCE</scope>
    <source>
        <strain evidence="2">CtrNG92</strain>
    </source>
</reference>
<organism evidence="2">
    <name type="scientific">Caudovirales sp. ctrNG92</name>
    <dbReference type="NCBI Taxonomy" id="2827638"/>
    <lineage>
        <taxon>Viruses</taxon>
        <taxon>Duplodnaviria</taxon>
        <taxon>Heunggongvirae</taxon>
        <taxon>Uroviricota</taxon>
        <taxon>Caudoviricetes</taxon>
    </lineage>
</organism>
<name>A0A8S5SE37_9CAUD</name>
<protein>
    <submittedName>
        <fullName evidence="2">Replication gene A protein</fullName>
    </submittedName>
</protein>
<dbReference type="EMBL" id="BK032578">
    <property type="protein sequence ID" value="DAF49225.1"/>
    <property type="molecule type" value="Genomic_DNA"/>
</dbReference>
<evidence type="ECO:0000256" key="1">
    <source>
        <dbReference type="SAM" id="MobiDB-lite"/>
    </source>
</evidence>
<sequence>MFTCSAEKYAFLYDKENREELLMKGVGNQRVKTVKAGELLYIASFPVWNTRAQAEQAKNAPRNAEAVRRVNVRNRRMRFEQIVHANFGRDDYYFTATYTESPKGNRRLDEDYYRDEPKDEIEAQSNVRKFIRALRALVRRKGGDVKKLKYLYVTEETYTRHPDPAYDRARYHHHMLITREVGQDGAGNEITLTRDEIERLWQDMPFASGRVRCDRLQPDKNSGLSAVAQYLVKQEKGETLITEKGARKSQHRYAGSKNLKKPEPTVADHKISKRRVQRLATDVRANAKDIFESLYPGYRLCEEPTVRTSDYVEGAYIYAKMIRKEGEKNERKKERAGQADHGAAGAD</sequence>
<feature type="compositionally biased region" description="Basic and acidic residues" evidence="1">
    <location>
        <begin position="323"/>
        <end position="338"/>
    </location>
</feature>
<accession>A0A8S5SE37</accession>
<evidence type="ECO:0000313" key="2">
    <source>
        <dbReference type="EMBL" id="DAF49225.1"/>
    </source>
</evidence>
<proteinExistence type="predicted"/>